<dbReference type="AlphaFoldDB" id="A0A1W1XJK6"/>
<evidence type="ECO:0000313" key="2">
    <source>
        <dbReference type="Proteomes" id="UP000192761"/>
    </source>
</evidence>
<dbReference type="Pfam" id="PF05929">
    <property type="entry name" value="Phage_GPO"/>
    <property type="match status" value="1"/>
</dbReference>
<dbReference type="Proteomes" id="UP000192761">
    <property type="component" value="Unassembled WGS sequence"/>
</dbReference>
<dbReference type="InterPro" id="IPR009228">
    <property type="entry name" value="Capsid_scaffold_GpO"/>
</dbReference>
<proteinExistence type="predicted"/>
<keyword evidence="2" id="KW-1185">Reference proteome</keyword>
<accession>A0A1W1XJK6</accession>
<dbReference type="EMBL" id="FWXD01000009">
    <property type="protein sequence ID" value="SMC24163.1"/>
    <property type="molecule type" value="Genomic_DNA"/>
</dbReference>
<gene>
    <name evidence="1" type="ORF">SAMN02745857_01765</name>
</gene>
<reference evidence="1 2" key="1">
    <citation type="submission" date="2017-04" db="EMBL/GenBank/DDBJ databases">
        <authorList>
            <person name="Afonso C.L."/>
            <person name="Miller P.J."/>
            <person name="Scott M.A."/>
            <person name="Spackman E."/>
            <person name="Goraichik I."/>
            <person name="Dimitrov K.M."/>
            <person name="Suarez D.L."/>
            <person name="Swayne D.E."/>
        </authorList>
    </citation>
    <scope>NUCLEOTIDE SEQUENCE [LARGE SCALE GENOMIC DNA]</scope>
    <source>
        <strain evidence="1 2">DSM 23236</strain>
    </source>
</reference>
<name>A0A1W1XJK6_9NEIS</name>
<protein>
    <submittedName>
        <fullName evidence="1">Phage capsid scaffolding protein (GPO) serine peptidase</fullName>
    </submittedName>
</protein>
<dbReference type="RefSeq" id="WP_084090428.1">
    <property type="nucleotide sequence ID" value="NZ_FWXD01000009.1"/>
</dbReference>
<dbReference type="STRING" id="1121001.SAMN02745857_01765"/>
<organism evidence="1 2">
    <name type="scientific">Andreprevotia lacus DSM 23236</name>
    <dbReference type="NCBI Taxonomy" id="1121001"/>
    <lineage>
        <taxon>Bacteria</taxon>
        <taxon>Pseudomonadati</taxon>
        <taxon>Pseudomonadota</taxon>
        <taxon>Betaproteobacteria</taxon>
        <taxon>Neisseriales</taxon>
        <taxon>Chitinibacteraceae</taxon>
        <taxon>Andreprevotia</taxon>
    </lineage>
</organism>
<sequence length="278" mass="29860">MATKQNPKSKKFRVAVEGATCDGREISRLFIQQMAATYDPEVRGARVNLEHFKSVLPDSPFKRFGDVLALTAEEIKGGPLNGKLALYAVIDPTDELVSMTTARQKIYSSIEIEPNFAQTGQAYLMGLAVTDDPASLGTQMLQFRAGATGRYALDEGHLYSLGLETAIEFEEESGAGTGIQLFTKVSELLGRFSKKTAADDARFADVGEAVTLLAQNQRDQAGQIAGFAAIPQQVGQVETDLGELRKEFDAFVTQLNSTEAGKPRPVASGGNSGIVTDC</sequence>
<evidence type="ECO:0000313" key="1">
    <source>
        <dbReference type="EMBL" id="SMC24163.1"/>
    </source>
</evidence>
<dbReference type="OrthoDB" id="5625143at2"/>